<accession>A0A0G4H9R8</accession>
<reference evidence="2" key="1">
    <citation type="submission" date="2014-11" db="EMBL/GenBank/DDBJ databases">
        <authorList>
            <person name="Otto D Thomas"/>
            <person name="Naeem Raeece"/>
        </authorList>
    </citation>
    <scope>NUCLEOTIDE SEQUENCE</scope>
</reference>
<proteinExistence type="predicted"/>
<protein>
    <submittedName>
        <fullName evidence="2">Uncharacterized protein</fullName>
    </submittedName>
</protein>
<organism evidence="2">
    <name type="scientific">Chromera velia CCMP2878</name>
    <dbReference type="NCBI Taxonomy" id="1169474"/>
    <lineage>
        <taxon>Eukaryota</taxon>
        <taxon>Sar</taxon>
        <taxon>Alveolata</taxon>
        <taxon>Colpodellida</taxon>
        <taxon>Chromeraceae</taxon>
        <taxon>Chromera</taxon>
    </lineage>
</organism>
<name>A0A0G4H9R8_9ALVE</name>
<dbReference type="AlphaFoldDB" id="A0A0G4H9R8"/>
<evidence type="ECO:0000256" key="1">
    <source>
        <dbReference type="SAM" id="MobiDB-lite"/>
    </source>
</evidence>
<gene>
    <name evidence="2" type="ORF">Cvel_25500</name>
</gene>
<evidence type="ECO:0000313" key="2">
    <source>
        <dbReference type="EMBL" id="CEM40714.1"/>
    </source>
</evidence>
<dbReference type="EMBL" id="CDMZ01002092">
    <property type="protein sequence ID" value="CEM40714.1"/>
    <property type="molecule type" value="Genomic_DNA"/>
</dbReference>
<feature type="non-terminal residue" evidence="2">
    <location>
        <position position="1"/>
    </location>
</feature>
<sequence>KGLKGCGFEDAACAEEDDGCLEMSECHKEGGDDDDNSGAMVVDYFEDLNKMLVVSMFHGGDGGNDCTYTYEEAFSEVAVMGSTEEGECKIPPSFGDGDAPEFPSSVKISPKE</sequence>
<dbReference type="VEuPathDB" id="CryptoDB:Cvel_25500"/>
<feature type="region of interest" description="Disordered" evidence="1">
    <location>
        <begin position="89"/>
        <end position="112"/>
    </location>
</feature>